<evidence type="ECO:0000313" key="4">
    <source>
        <dbReference type="Proteomes" id="UP000000589"/>
    </source>
</evidence>
<dbReference type="ProteomicsDB" id="314565"/>
<evidence type="ECO:0007829" key="5">
    <source>
        <dbReference type="ProteomicsDB" id="A0A0U1RPH4"/>
    </source>
</evidence>
<dbReference type="InterPro" id="IPR022636">
    <property type="entry name" value="S-AdoMet_synthetase_sfam"/>
</dbReference>
<reference evidence="2 4" key="1">
    <citation type="journal article" date="2009" name="PLoS Biol.">
        <title>Lineage-specific biology revealed by a finished genome assembly of the mouse.</title>
        <authorList>
            <consortium name="Mouse Genome Sequencing Consortium"/>
            <person name="Church D.M."/>
            <person name="Goodstadt L."/>
            <person name="Hillier L.W."/>
            <person name="Zody M.C."/>
            <person name="Goldstein S."/>
            <person name="She X."/>
            <person name="Bult C.J."/>
            <person name="Agarwala R."/>
            <person name="Cherry J.L."/>
            <person name="DiCuccio M."/>
            <person name="Hlavina W."/>
            <person name="Kapustin Y."/>
            <person name="Meric P."/>
            <person name="Maglott D."/>
            <person name="Birtle Z."/>
            <person name="Marques A.C."/>
            <person name="Graves T."/>
            <person name="Zhou S."/>
            <person name="Teague B."/>
            <person name="Potamousis K."/>
            <person name="Churas C."/>
            <person name="Place M."/>
            <person name="Herschleb J."/>
            <person name="Runnheim R."/>
            <person name="Forrest D."/>
            <person name="Amos-Landgraf J."/>
            <person name="Schwartz D.C."/>
            <person name="Cheng Z."/>
            <person name="Lindblad-Toh K."/>
            <person name="Eichler E.E."/>
            <person name="Ponting C.P."/>
        </authorList>
    </citation>
    <scope>NUCLEOTIDE SEQUENCE [LARGE SCALE GENOMIC DNA]</scope>
    <source>
        <strain evidence="2 4">C57BL/6J</strain>
    </source>
</reference>
<dbReference type="GO" id="GO:0046872">
    <property type="term" value="F:metal ion binding"/>
    <property type="evidence" value="ECO:0007669"/>
    <property type="project" value="UniProtKB-KW"/>
</dbReference>
<evidence type="ECO:0000256" key="1">
    <source>
        <dbReference type="ARBA" id="ARBA00022723"/>
    </source>
</evidence>
<dbReference type="Gene3D" id="3.30.300.10">
    <property type="match status" value="1"/>
</dbReference>
<dbReference type="SUPFAM" id="SSF55973">
    <property type="entry name" value="S-adenosylmethionine synthetase"/>
    <property type="match status" value="1"/>
</dbReference>
<reference evidence="2" key="3">
    <citation type="submission" date="2025-08" db="UniProtKB">
        <authorList>
            <consortium name="Ensembl"/>
        </authorList>
    </citation>
    <scope>IDENTIFICATION</scope>
    <source>
        <strain evidence="2">C57BL/6J</strain>
    </source>
</reference>
<dbReference type="MGI" id="MGI:2443731">
    <property type="gene designation" value="Mat2a"/>
</dbReference>
<sequence length="55" mass="6399">VIVRDLDLKKPIYQRTAAYGHFGPMSFLNSWCSYRETSFLQRAVLLAGRRKSLHT</sequence>
<gene>
    <name evidence="2 3" type="primary">Mat2a</name>
</gene>
<evidence type="ECO:0000313" key="2">
    <source>
        <dbReference type="Ensembl" id="ENSMUSP00000145983.2"/>
    </source>
</evidence>
<dbReference type="ExpressionAtlas" id="A0A0U1RPH4">
    <property type="expression patterns" value="baseline and differential"/>
</dbReference>
<dbReference type="Proteomes" id="UP000000589">
    <property type="component" value="Chromosome 6"/>
</dbReference>
<reference evidence="2 4" key="2">
    <citation type="journal article" date="2011" name="PLoS Biol.">
        <title>Modernizing reference genome assemblies.</title>
        <authorList>
            <person name="Church D.M."/>
            <person name="Schneider V.A."/>
            <person name="Graves T."/>
            <person name="Auger K."/>
            <person name="Cunningham F."/>
            <person name="Bouk N."/>
            <person name="Chen H.C."/>
            <person name="Agarwala R."/>
            <person name="McLaren W.M."/>
            <person name="Ritchie G.R."/>
            <person name="Albracht D."/>
            <person name="Kremitzki M."/>
            <person name="Rock S."/>
            <person name="Kotkiewicz H."/>
            <person name="Kremitzki C."/>
            <person name="Wollam A."/>
            <person name="Trani L."/>
            <person name="Fulton L."/>
            <person name="Fulton R."/>
            <person name="Matthews L."/>
            <person name="Whitehead S."/>
            <person name="Chow W."/>
            <person name="Torrance J."/>
            <person name="Dunn M."/>
            <person name="Harden G."/>
            <person name="Threadgold G."/>
            <person name="Wood J."/>
            <person name="Collins J."/>
            <person name="Heath P."/>
            <person name="Griffiths G."/>
            <person name="Pelan S."/>
            <person name="Grafham D."/>
            <person name="Eichler E.E."/>
            <person name="Weinstock G."/>
            <person name="Mardis E.R."/>
            <person name="Wilson R.K."/>
            <person name="Howe K."/>
            <person name="Flicek P."/>
            <person name="Hubbard T."/>
        </authorList>
    </citation>
    <scope>NUCLEOTIDE SEQUENCE [LARGE SCALE GENOMIC DNA]</scope>
    <source>
        <strain evidence="2 4">C57BL/6J</strain>
    </source>
</reference>
<accession>A0A0U1RPH4</accession>
<evidence type="ECO:0000313" key="3">
    <source>
        <dbReference type="MGI" id="MGI:2443731"/>
    </source>
</evidence>
<dbReference type="GO" id="GO:0004478">
    <property type="term" value="F:methionine adenosyltransferase activity"/>
    <property type="evidence" value="ECO:0007669"/>
    <property type="project" value="InterPro"/>
</dbReference>
<dbReference type="Bgee" id="ENSMUSG00000053907">
    <property type="expression patterns" value="Expressed in embryonic post-anal tail and 67 other cell types or tissues"/>
</dbReference>
<feature type="non-terminal residue" evidence="2">
    <location>
        <position position="1"/>
    </location>
</feature>
<dbReference type="VEuPathDB" id="HostDB:ENSMUSG00000053907"/>
<dbReference type="AlphaFoldDB" id="A0A0U1RPH4"/>
<dbReference type="Antibodypedia" id="31867">
    <property type="antibodies" value="376 antibodies from 33 providers"/>
</dbReference>
<name>A0A0U1RPH4_MOUSE</name>
<keyword evidence="1" id="KW-0479">Metal-binding</keyword>
<dbReference type="AGR" id="MGI:2443731"/>
<proteinExistence type="evidence at protein level"/>
<dbReference type="GO" id="GO:0006556">
    <property type="term" value="P:S-adenosylmethionine biosynthetic process"/>
    <property type="evidence" value="ECO:0007669"/>
    <property type="project" value="InterPro"/>
</dbReference>
<dbReference type="Ensembl" id="ENSMUST00000205823.2">
    <property type="protein sequence ID" value="ENSMUSP00000145983.2"/>
    <property type="gene ID" value="ENSMUSG00000053907.11"/>
</dbReference>
<keyword evidence="5" id="KW-1267">Proteomics identification</keyword>
<dbReference type="GeneTree" id="ENSGT00950000183185"/>
<organism evidence="2 4">
    <name type="scientific">Mus musculus</name>
    <name type="common">Mouse</name>
    <dbReference type="NCBI Taxonomy" id="10090"/>
    <lineage>
        <taxon>Eukaryota</taxon>
        <taxon>Metazoa</taxon>
        <taxon>Chordata</taxon>
        <taxon>Craniata</taxon>
        <taxon>Vertebrata</taxon>
        <taxon>Euteleostomi</taxon>
        <taxon>Mammalia</taxon>
        <taxon>Eutheria</taxon>
        <taxon>Euarchontoglires</taxon>
        <taxon>Glires</taxon>
        <taxon>Rodentia</taxon>
        <taxon>Myomorpha</taxon>
        <taxon>Muroidea</taxon>
        <taxon>Muridae</taxon>
        <taxon>Murinae</taxon>
        <taxon>Mus</taxon>
        <taxon>Mus</taxon>
    </lineage>
</organism>
<keyword evidence="4" id="KW-1185">Reference proteome</keyword>
<reference evidence="2" key="4">
    <citation type="submission" date="2025-09" db="UniProtKB">
        <authorList>
            <consortium name="Ensembl"/>
        </authorList>
    </citation>
    <scope>IDENTIFICATION</scope>
    <source>
        <strain evidence="2">C57BL/6J</strain>
    </source>
</reference>
<protein>
    <submittedName>
        <fullName evidence="2">Methionine adenosyltransferase 2A</fullName>
    </submittedName>
</protein>